<dbReference type="EMBL" id="OMOR01000001">
    <property type="protein sequence ID" value="SPH22912.1"/>
    <property type="molecule type" value="Genomic_DNA"/>
</dbReference>
<dbReference type="Proteomes" id="UP000244880">
    <property type="component" value="Unassembled WGS sequence"/>
</dbReference>
<keyword evidence="1" id="KW-0472">Membrane</keyword>
<feature type="transmembrane region" description="Helical" evidence="1">
    <location>
        <begin position="6"/>
        <end position="29"/>
    </location>
</feature>
<organism evidence="2 3">
    <name type="scientific">Ascidiaceihabitans donghaensis</name>
    <dbReference type="NCBI Taxonomy" id="1510460"/>
    <lineage>
        <taxon>Bacteria</taxon>
        <taxon>Pseudomonadati</taxon>
        <taxon>Pseudomonadota</taxon>
        <taxon>Alphaproteobacteria</taxon>
        <taxon>Rhodobacterales</taxon>
        <taxon>Paracoccaceae</taxon>
        <taxon>Ascidiaceihabitans</taxon>
    </lineage>
</organism>
<dbReference type="AlphaFoldDB" id="A0A2R8BIQ5"/>
<evidence type="ECO:0000256" key="1">
    <source>
        <dbReference type="SAM" id="Phobius"/>
    </source>
</evidence>
<name>A0A2R8BIQ5_9RHOB</name>
<evidence type="ECO:0000313" key="3">
    <source>
        <dbReference type="Proteomes" id="UP000244880"/>
    </source>
</evidence>
<gene>
    <name evidence="2" type="ORF">ASD8599_03659</name>
</gene>
<feature type="transmembrane region" description="Helical" evidence="1">
    <location>
        <begin position="41"/>
        <end position="62"/>
    </location>
</feature>
<keyword evidence="1" id="KW-0812">Transmembrane</keyword>
<sequence length="108" mass="11989">MNCVSFLAISAVVLLVEYSVFFFVGKFIGQFLIPFGVIKTVVALAISYGVFMASLSLVIPLVMLQGGPESKHFCIEWVDTTVTTLIMLGSVFYLIIIVYSIWRKVTLI</sequence>
<proteinExistence type="predicted"/>
<reference evidence="2 3" key="1">
    <citation type="submission" date="2018-03" db="EMBL/GenBank/DDBJ databases">
        <authorList>
            <person name="Keele B.F."/>
        </authorList>
    </citation>
    <scope>NUCLEOTIDE SEQUENCE [LARGE SCALE GENOMIC DNA]</scope>
    <source>
        <strain evidence="2 3">CECT 8599</strain>
    </source>
</reference>
<keyword evidence="1" id="KW-1133">Transmembrane helix</keyword>
<evidence type="ECO:0000313" key="2">
    <source>
        <dbReference type="EMBL" id="SPH22912.1"/>
    </source>
</evidence>
<keyword evidence="3" id="KW-1185">Reference proteome</keyword>
<protein>
    <submittedName>
        <fullName evidence="2">Uncharacterized protein</fullName>
    </submittedName>
</protein>
<accession>A0A2R8BIQ5</accession>
<feature type="transmembrane region" description="Helical" evidence="1">
    <location>
        <begin position="82"/>
        <end position="102"/>
    </location>
</feature>